<evidence type="ECO:0000313" key="8">
    <source>
        <dbReference type="Proteomes" id="UP001597012"/>
    </source>
</evidence>
<dbReference type="PRINTS" id="PR01021">
    <property type="entry name" value="OMPADOMAIN"/>
</dbReference>
<sequence length="637" mass="71024">MKWNIFLIMFLTVANFCFAQENRSKADNYFYGYEYQKAIEAYIKEAKKKPLSDAQRLNLADAYFKMGAYENASKIYMDSNKKDTIMSVHRFNKMLQSLSKTSDRERVVTFLKTKSSSLTSELLENATFNYELMSGGEANLSFDLFNLSINSPQADTSPAFYKDQLLFSSSRHQDNKNTYVPTGEAYLDIYTAPIDENGGVSNATTFSKIPSSNFHKSTPFYSEKLNNIFYILSNTNDGEMAFDDNWKNALAIGVVSSSGQFRFLLKDLSTSFYYPFFDAESERLYFAANFDDSYGGTDIYYVTTNNGQVMSAPTNLGPRINSPGNEISPFLFNGDFYFSSDVFYGLGGMDVYKSTVMADGGHSIPVNLGEGINTEKDDFGFIIKERGNDTYSGYLASNRAGGKGGDDIYGFTINGIPGLKTFALRGKAFNSTSGTGIGQAQITIQDTTGAVIIESYSKADGSFSLEIPWQEGVTITASKEKHSVFFMALTPDEMKNVQESPFEIGFVLLDDLVEEREEQTVLKLNKFYFDKGKSIVNTAIAAELDKVVETVRKFPEIRLAIASHTDSRGGSSTNLKLSQDRSNAILAYLLKQGVSQTNIIEALGYGEEKLTNKCVNGAYCLEFLHKQNERTLIKVMR</sequence>
<dbReference type="InterPro" id="IPR006665">
    <property type="entry name" value="OmpA-like"/>
</dbReference>
<proteinExistence type="predicted"/>
<gene>
    <name evidence="7" type="ORF">ACFQZJ_03430</name>
</gene>
<reference evidence="8" key="1">
    <citation type="journal article" date="2019" name="Int. J. Syst. Evol. Microbiol.">
        <title>The Global Catalogue of Microorganisms (GCM) 10K type strain sequencing project: providing services to taxonomists for standard genome sequencing and annotation.</title>
        <authorList>
            <consortium name="The Broad Institute Genomics Platform"/>
            <consortium name="The Broad Institute Genome Sequencing Center for Infectious Disease"/>
            <person name="Wu L."/>
            <person name="Ma J."/>
        </authorList>
    </citation>
    <scope>NUCLEOTIDE SEQUENCE [LARGE SCALE GENOMIC DNA]</scope>
    <source>
        <strain evidence="8">CCUG 61948</strain>
    </source>
</reference>
<dbReference type="Gene3D" id="1.25.40.10">
    <property type="entry name" value="Tetratricopeptide repeat domain"/>
    <property type="match status" value="1"/>
</dbReference>
<protein>
    <submittedName>
        <fullName evidence="7">OmpA family protein</fullName>
    </submittedName>
</protein>
<dbReference type="InterPro" id="IPR011990">
    <property type="entry name" value="TPR-like_helical_dom_sf"/>
</dbReference>
<feature type="chain" id="PRO_5047462164" evidence="5">
    <location>
        <begin position="20"/>
        <end position="637"/>
    </location>
</feature>
<dbReference type="PANTHER" id="PTHR30329:SF21">
    <property type="entry name" value="LIPOPROTEIN YIAD-RELATED"/>
    <property type="match status" value="1"/>
</dbReference>
<dbReference type="SUPFAM" id="SSF48452">
    <property type="entry name" value="TPR-like"/>
    <property type="match status" value="1"/>
</dbReference>
<evidence type="ECO:0000313" key="7">
    <source>
        <dbReference type="EMBL" id="MFD0796498.1"/>
    </source>
</evidence>
<accession>A0ABW3B158</accession>
<dbReference type="InterPro" id="IPR036737">
    <property type="entry name" value="OmpA-like_sf"/>
</dbReference>
<dbReference type="InterPro" id="IPR006664">
    <property type="entry name" value="OMP_bac"/>
</dbReference>
<name>A0ABW3B158_9FLAO</name>
<dbReference type="Gene3D" id="3.30.1330.60">
    <property type="entry name" value="OmpA-like domain"/>
    <property type="match status" value="1"/>
</dbReference>
<evidence type="ECO:0000256" key="2">
    <source>
        <dbReference type="ARBA" id="ARBA00023136"/>
    </source>
</evidence>
<dbReference type="PANTHER" id="PTHR30329">
    <property type="entry name" value="STATOR ELEMENT OF FLAGELLAR MOTOR COMPLEX"/>
    <property type="match status" value="1"/>
</dbReference>
<dbReference type="SUPFAM" id="SSF103088">
    <property type="entry name" value="OmpA-like"/>
    <property type="match status" value="1"/>
</dbReference>
<keyword evidence="5" id="KW-0732">Signal</keyword>
<evidence type="ECO:0000256" key="4">
    <source>
        <dbReference type="PROSITE-ProRule" id="PRU00473"/>
    </source>
</evidence>
<evidence type="ECO:0000256" key="5">
    <source>
        <dbReference type="SAM" id="SignalP"/>
    </source>
</evidence>
<comment type="subcellular location">
    <subcellularLocation>
        <location evidence="1">Cell outer membrane</location>
    </subcellularLocation>
</comment>
<dbReference type="InterPro" id="IPR050330">
    <property type="entry name" value="Bact_OuterMem_StrucFunc"/>
</dbReference>
<dbReference type="Pfam" id="PF00691">
    <property type="entry name" value="OmpA"/>
    <property type="match status" value="1"/>
</dbReference>
<organism evidence="7 8">
    <name type="scientific">Maribacter chungangensis</name>
    <dbReference type="NCBI Taxonomy" id="1069117"/>
    <lineage>
        <taxon>Bacteria</taxon>
        <taxon>Pseudomonadati</taxon>
        <taxon>Bacteroidota</taxon>
        <taxon>Flavobacteriia</taxon>
        <taxon>Flavobacteriales</taxon>
        <taxon>Flavobacteriaceae</taxon>
        <taxon>Maribacter</taxon>
    </lineage>
</organism>
<evidence type="ECO:0000259" key="6">
    <source>
        <dbReference type="PROSITE" id="PS51123"/>
    </source>
</evidence>
<dbReference type="Proteomes" id="UP001597012">
    <property type="component" value="Unassembled WGS sequence"/>
</dbReference>
<keyword evidence="8" id="KW-1185">Reference proteome</keyword>
<feature type="signal peptide" evidence="5">
    <location>
        <begin position="1"/>
        <end position="19"/>
    </location>
</feature>
<keyword evidence="3" id="KW-0998">Cell outer membrane</keyword>
<keyword evidence="2 4" id="KW-0472">Membrane</keyword>
<dbReference type="PROSITE" id="PS51123">
    <property type="entry name" value="OMPA_2"/>
    <property type="match status" value="1"/>
</dbReference>
<comment type="caution">
    <text evidence="7">The sequence shown here is derived from an EMBL/GenBank/DDBJ whole genome shotgun (WGS) entry which is preliminary data.</text>
</comment>
<evidence type="ECO:0000256" key="3">
    <source>
        <dbReference type="ARBA" id="ARBA00023237"/>
    </source>
</evidence>
<dbReference type="CDD" id="cd07185">
    <property type="entry name" value="OmpA_C-like"/>
    <property type="match status" value="1"/>
</dbReference>
<dbReference type="SUPFAM" id="SSF82171">
    <property type="entry name" value="DPP6 N-terminal domain-like"/>
    <property type="match status" value="1"/>
</dbReference>
<feature type="domain" description="OmpA-like" evidence="6">
    <location>
        <begin position="516"/>
        <end position="637"/>
    </location>
</feature>
<dbReference type="RefSeq" id="WP_379932317.1">
    <property type="nucleotide sequence ID" value="NZ_JBHTHY010000003.1"/>
</dbReference>
<evidence type="ECO:0000256" key="1">
    <source>
        <dbReference type="ARBA" id="ARBA00004442"/>
    </source>
</evidence>
<dbReference type="EMBL" id="JBHTHY010000003">
    <property type="protein sequence ID" value="MFD0796498.1"/>
    <property type="molecule type" value="Genomic_DNA"/>
</dbReference>